<reference evidence="2 3" key="1">
    <citation type="submission" date="2018-10" db="EMBL/GenBank/DDBJ databases">
        <title>Genomic Encyclopedia of Type Strains, Phase IV (KMG-IV): sequencing the most valuable type-strain genomes for metagenomic binning, comparative biology and taxonomic classification.</title>
        <authorList>
            <person name="Goeker M."/>
        </authorList>
    </citation>
    <scope>NUCLEOTIDE SEQUENCE [LARGE SCALE GENOMIC DNA]</scope>
    <source>
        <strain evidence="2 3">DSM 23229</strain>
    </source>
</reference>
<dbReference type="GO" id="GO:0004222">
    <property type="term" value="F:metalloendopeptidase activity"/>
    <property type="evidence" value="ECO:0007669"/>
    <property type="project" value="TreeGrafter"/>
</dbReference>
<dbReference type="PANTHER" id="PTHR21666:SF285">
    <property type="entry name" value="M23 FAMILY METALLOPEPTIDASE"/>
    <property type="match status" value="1"/>
</dbReference>
<dbReference type="InterPro" id="IPR011055">
    <property type="entry name" value="Dup_hybrid_motif"/>
</dbReference>
<dbReference type="InterPro" id="IPR016047">
    <property type="entry name" value="M23ase_b-sheet_dom"/>
</dbReference>
<dbReference type="SUPFAM" id="SSF51261">
    <property type="entry name" value="Duplicated hybrid motif"/>
    <property type="match status" value="1"/>
</dbReference>
<name>A0A420WW11_9GAMM</name>
<dbReference type="RefSeq" id="WP_211327920.1">
    <property type="nucleotide sequence ID" value="NZ_RBIN01000005.1"/>
</dbReference>
<dbReference type="EMBL" id="RBIN01000005">
    <property type="protein sequence ID" value="RKR03282.1"/>
    <property type="molecule type" value="Genomic_DNA"/>
</dbReference>
<dbReference type="PANTHER" id="PTHR21666">
    <property type="entry name" value="PEPTIDASE-RELATED"/>
    <property type="match status" value="1"/>
</dbReference>
<feature type="domain" description="M23ase beta-sheet core" evidence="1">
    <location>
        <begin position="184"/>
        <end position="279"/>
    </location>
</feature>
<dbReference type="Pfam" id="PF01551">
    <property type="entry name" value="Peptidase_M23"/>
    <property type="match status" value="1"/>
</dbReference>
<comment type="caution">
    <text evidence="2">The sequence shown here is derived from an EMBL/GenBank/DDBJ whole genome shotgun (WGS) entry which is preliminary data.</text>
</comment>
<sequence>MDAPRISGSHAARTLLLVLGAALALSLGTGGLARAASPEIIFPDHVQQGAMVIGRVPPDSRVEYDGRTLRVTDYGTVVFGVGRNAEGDQKIAVTPPQGSTTTARVGVTPRDWPIERIDGVPPDTVSPPPKIAERIRREQAAVSQARTRNDDRIGFTQDFIRPVPGRVSGRFGRQRVYNGTPGSAHSGMDIAAAAGTPVKAPAAGVITFAEPDLYLTGGTVLLDHGFGISSNFLHLSQLDVAVGDHVEQGEVIGRVGASGRATGPHLHWGMNWFETRIDPQLVLERTQQ</sequence>
<evidence type="ECO:0000259" key="1">
    <source>
        <dbReference type="Pfam" id="PF01551"/>
    </source>
</evidence>
<dbReference type="Proteomes" id="UP000281975">
    <property type="component" value="Unassembled WGS sequence"/>
</dbReference>
<dbReference type="FunFam" id="2.70.70.10:FF:000019">
    <property type="entry name" value="M23 family peptidase"/>
    <property type="match status" value="1"/>
</dbReference>
<dbReference type="InterPro" id="IPR050570">
    <property type="entry name" value="Cell_wall_metabolism_enzyme"/>
</dbReference>
<accession>A0A420WW11</accession>
<evidence type="ECO:0000313" key="2">
    <source>
        <dbReference type="EMBL" id="RKR03282.1"/>
    </source>
</evidence>
<dbReference type="CDD" id="cd12797">
    <property type="entry name" value="M23_peptidase"/>
    <property type="match status" value="1"/>
</dbReference>
<evidence type="ECO:0000313" key="3">
    <source>
        <dbReference type="Proteomes" id="UP000281975"/>
    </source>
</evidence>
<gene>
    <name evidence="2" type="ORF">C7446_1803</name>
</gene>
<keyword evidence="3" id="KW-1185">Reference proteome</keyword>
<proteinExistence type="predicted"/>
<organism evidence="2 3">
    <name type="scientific">Kushneria sinocarnis</name>
    <dbReference type="NCBI Taxonomy" id="595502"/>
    <lineage>
        <taxon>Bacteria</taxon>
        <taxon>Pseudomonadati</taxon>
        <taxon>Pseudomonadota</taxon>
        <taxon>Gammaproteobacteria</taxon>
        <taxon>Oceanospirillales</taxon>
        <taxon>Halomonadaceae</taxon>
        <taxon>Kushneria</taxon>
    </lineage>
</organism>
<dbReference type="Gene3D" id="2.70.70.10">
    <property type="entry name" value="Glucose Permease (Domain IIA)"/>
    <property type="match status" value="1"/>
</dbReference>
<protein>
    <submittedName>
        <fullName evidence="2">Peptidase M23-like protein</fullName>
    </submittedName>
</protein>
<dbReference type="AlphaFoldDB" id="A0A420WW11"/>